<sequence length="264" mass="29969">MTPIFSVLLEINISCKYRLSLKSEPPHPPGPQLFLSLCLSRLKFPSDLDELRELAETLKFYKQEHYGYVLLLYCSAYLYKQSFAIPGSSLLNMLAGAIFGPWEGLFLACLLTTSGSTFCFLLSRAFGKQYVVHFFPEKVALLQRKAEENRSSLFFFLLFLRFFPMTPNWFLNITCPVLNIPMPIFFSSVFIGLIPYNFICVRTGSILSEISSLDDIFSWGTLAQLLAIALVALLPGALIKRYGHAHLKLIKVHFHVRGPLKLIL</sequence>
<dbReference type="Ensembl" id="ENSSFAT00005041591.1">
    <property type="protein sequence ID" value="ENSSFAP00005040112.1"/>
    <property type="gene ID" value="ENSSFAG00005019885.1"/>
</dbReference>
<dbReference type="PANTHER" id="PTHR43220:SF21">
    <property type="entry name" value="TRANSMEMBRANE PROTEIN 41A"/>
    <property type="match status" value="1"/>
</dbReference>
<organism evidence="9 10">
    <name type="scientific">Salarias fasciatus</name>
    <name type="common">Jewelled blenny</name>
    <name type="synonym">Blennius fasciatus</name>
    <dbReference type="NCBI Taxonomy" id="181472"/>
    <lineage>
        <taxon>Eukaryota</taxon>
        <taxon>Metazoa</taxon>
        <taxon>Chordata</taxon>
        <taxon>Craniata</taxon>
        <taxon>Vertebrata</taxon>
        <taxon>Euteleostomi</taxon>
        <taxon>Actinopterygii</taxon>
        <taxon>Neopterygii</taxon>
        <taxon>Teleostei</taxon>
        <taxon>Neoteleostei</taxon>
        <taxon>Acanthomorphata</taxon>
        <taxon>Ovalentaria</taxon>
        <taxon>Blenniimorphae</taxon>
        <taxon>Blenniiformes</taxon>
        <taxon>Blennioidei</taxon>
        <taxon>Blenniidae</taxon>
        <taxon>Salariinae</taxon>
        <taxon>Salarias</taxon>
    </lineage>
</organism>
<keyword evidence="4 7" id="KW-1133">Transmembrane helix</keyword>
<dbReference type="GO" id="GO:0016020">
    <property type="term" value="C:membrane"/>
    <property type="evidence" value="ECO:0007669"/>
    <property type="project" value="UniProtKB-SubCell"/>
</dbReference>
<keyword evidence="10" id="KW-1185">Reference proteome</keyword>
<evidence type="ECO:0000259" key="8">
    <source>
        <dbReference type="Pfam" id="PF09335"/>
    </source>
</evidence>
<comment type="subcellular location">
    <subcellularLocation>
        <location evidence="1">Membrane</location>
        <topology evidence="1">Multi-pass membrane protein</topology>
    </subcellularLocation>
</comment>
<dbReference type="Pfam" id="PF09335">
    <property type="entry name" value="VTT_dom"/>
    <property type="match status" value="1"/>
</dbReference>
<accession>A0A672IG71</accession>
<evidence type="ECO:0000256" key="1">
    <source>
        <dbReference type="ARBA" id="ARBA00004141"/>
    </source>
</evidence>
<name>A0A672IG71_SALFA</name>
<dbReference type="Proteomes" id="UP000472267">
    <property type="component" value="Chromosome 13"/>
</dbReference>
<reference evidence="9" key="2">
    <citation type="submission" date="2025-08" db="UniProtKB">
        <authorList>
            <consortium name="Ensembl"/>
        </authorList>
    </citation>
    <scope>IDENTIFICATION</scope>
</reference>
<evidence type="ECO:0000256" key="4">
    <source>
        <dbReference type="ARBA" id="ARBA00022989"/>
    </source>
</evidence>
<keyword evidence="2 7" id="KW-0812">Transmembrane</keyword>
<evidence type="ECO:0000313" key="9">
    <source>
        <dbReference type="Ensembl" id="ENSSFAP00005040112.1"/>
    </source>
</evidence>
<reference evidence="9" key="3">
    <citation type="submission" date="2025-09" db="UniProtKB">
        <authorList>
            <consortium name="Ensembl"/>
        </authorList>
    </citation>
    <scope>IDENTIFICATION</scope>
</reference>
<dbReference type="PANTHER" id="PTHR43220">
    <property type="match status" value="1"/>
</dbReference>
<feature type="transmembrane region" description="Helical" evidence="7">
    <location>
        <begin position="183"/>
        <end position="204"/>
    </location>
</feature>
<feature type="transmembrane region" description="Helical" evidence="7">
    <location>
        <begin position="105"/>
        <end position="123"/>
    </location>
</feature>
<dbReference type="AlphaFoldDB" id="A0A672IG71"/>
<evidence type="ECO:0000256" key="3">
    <source>
        <dbReference type="ARBA" id="ARBA00022729"/>
    </source>
</evidence>
<feature type="transmembrane region" description="Helical" evidence="7">
    <location>
        <begin position="153"/>
        <end position="171"/>
    </location>
</feature>
<proteinExistence type="inferred from homology"/>
<evidence type="ECO:0000256" key="6">
    <source>
        <dbReference type="ARBA" id="ARBA00025797"/>
    </source>
</evidence>
<evidence type="ECO:0000256" key="5">
    <source>
        <dbReference type="ARBA" id="ARBA00023136"/>
    </source>
</evidence>
<evidence type="ECO:0000256" key="7">
    <source>
        <dbReference type="SAM" id="Phobius"/>
    </source>
</evidence>
<dbReference type="InterPro" id="IPR032816">
    <property type="entry name" value="VTT_dom"/>
</dbReference>
<feature type="transmembrane region" description="Helical" evidence="7">
    <location>
        <begin position="66"/>
        <end position="85"/>
    </location>
</feature>
<protein>
    <submittedName>
        <fullName evidence="9">Transmembrane protein 41ab</fullName>
    </submittedName>
</protein>
<evidence type="ECO:0000256" key="2">
    <source>
        <dbReference type="ARBA" id="ARBA00022692"/>
    </source>
</evidence>
<keyword evidence="5 7" id="KW-0472">Membrane</keyword>
<feature type="transmembrane region" description="Helical" evidence="7">
    <location>
        <begin position="216"/>
        <end position="239"/>
    </location>
</feature>
<comment type="similarity">
    <text evidence="6">Belongs to the TMEM41 family.</text>
</comment>
<evidence type="ECO:0000313" key="10">
    <source>
        <dbReference type="Proteomes" id="UP000472267"/>
    </source>
</evidence>
<reference evidence="9" key="1">
    <citation type="submission" date="2019-06" db="EMBL/GenBank/DDBJ databases">
        <authorList>
            <consortium name="Wellcome Sanger Institute Data Sharing"/>
        </authorList>
    </citation>
    <scope>NUCLEOTIDE SEQUENCE [LARGE SCALE GENOMIC DNA]</scope>
</reference>
<dbReference type="InterPro" id="IPR045014">
    <property type="entry name" value="TM41A/B"/>
</dbReference>
<feature type="domain" description="VTT" evidence="8">
    <location>
        <begin position="85"/>
        <end position="204"/>
    </location>
</feature>
<keyword evidence="3" id="KW-0732">Signal</keyword>
<gene>
    <name evidence="9" type="primary">LOC115399093</name>
</gene>